<name>A0A919ITY7_9ACTN</name>
<protein>
    <recommendedName>
        <fullName evidence="3">RloB-like protein</fullName>
    </recommendedName>
</protein>
<comment type="caution">
    <text evidence="1">The sequence shown here is derived from an EMBL/GenBank/DDBJ whole genome shotgun (WGS) entry which is preliminary data.</text>
</comment>
<accession>A0A919ITY7</accession>
<gene>
    <name evidence="1" type="ORF">Afe05nite_07900</name>
</gene>
<proteinExistence type="predicted"/>
<reference evidence="1" key="1">
    <citation type="submission" date="2021-01" db="EMBL/GenBank/DDBJ databases">
        <title>Whole genome shotgun sequence of Actinoplanes ferrugineus NBRC 15555.</title>
        <authorList>
            <person name="Komaki H."/>
            <person name="Tamura T."/>
        </authorList>
    </citation>
    <scope>NUCLEOTIDE SEQUENCE</scope>
    <source>
        <strain evidence="1">NBRC 15555</strain>
    </source>
</reference>
<evidence type="ECO:0000313" key="2">
    <source>
        <dbReference type="Proteomes" id="UP000598174"/>
    </source>
</evidence>
<dbReference type="Pfam" id="PF13707">
    <property type="entry name" value="RloB"/>
    <property type="match status" value="1"/>
</dbReference>
<evidence type="ECO:0008006" key="3">
    <source>
        <dbReference type="Google" id="ProtNLM"/>
    </source>
</evidence>
<sequence length="205" mass="22996">MARNSRRLSRRPGTADEAETIAIVCEGEKTEDIYFNGIRREFRLATARLRVVTLGADPLRVVQEAEALRPEYDNAWAVFDVEAPGAHAIPHARLNQAVERAARVGVQCAISNPCFELWLLLHFSSQTAFVNNEAVRAKIKKCPCGYSDKGFDFAKVWPHHQQAMQNAAALHVRQQSNNRAIGDRNPWTSVHELVGKLLELSKRQG</sequence>
<dbReference type="RefSeq" id="WP_203815558.1">
    <property type="nucleotide sequence ID" value="NZ_BAAABP010000014.1"/>
</dbReference>
<keyword evidence="2" id="KW-1185">Reference proteome</keyword>
<organism evidence="1 2">
    <name type="scientific">Paractinoplanes ferrugineus</name>
    <dbReference type="NCBI Taxonomy" id="113564"/>
    <lineage>
        <taxon>Bacteria</taxon>
        <taxon>Bacillati</taxon>
        <taxon>Actinomycetota</taxon>
        <taxon>Actinomycetes</taxon>
        <taxon>Micromonosporales</taxon>
        <taxon>Micromonosporaceae</taxon>
        <taxon>Paractinoplanes</taxon>
    </lineage>
</organism>
<evidence type="ECO:0000313" key="1">
    <source>
        <dbReference type="EMBL" id="GIE08950.1"/>
    </source>
</evidence>
<dbReference type="EMBL" id="BOMM01000003">
    <property type="protein sequence ID" value="GIE08950.1"/>
    <property type="molecule type" value="Genomic_DNA"/>
</dbReference>
<dbReference type="Proteomes" id="UP000598174">
    <property type="component" value="Unassembled WGS sequence"/>
</dbReference>
<dbReference type="AlphaFoldDB" id="A0A919ITY7"/>
<dbReference type="InterPro" id="IPR025591">
    <property type="entry name" value="RloB"/>
</dbReference>